<dbReference type="OrthoDB" id="4255927at2759"/>
<gene>
    <name evidence="1" type="ORF">N7509_000224</name>
</gene>
<dbReference type="Proteomes" id="UP001147747">
    <property type="component" value="Unassembled WGS sequence"/>
</dbReference>
<protein>
    <submittedName>
        <fullName evidence="1">Uncharacterized protein</fullName>
    </submittedName>
</protein>
<sequence length="82" mass="9059">MAFEEKPLDSSINLDAVLENRVTMIVGKGQMVYWQGSNVTVYEIDDEGREQARKLVGMPNGQGLAPEGVKLYITKGKVTEQS</sequence>
<comment type="caution">
    <text evidence="1">The sequence shown here is derived from an EMBL/GenBank/DDBJ whole genome shotgun (WGS) entry which is preliminary data.</text>
</comment>
<reference evidence="1" key="1">
    <citation type="submission" date="2022-12" db="EMBL/GenBank/DDBJ databases">
        <authorList>
            <person name="Petersen C."/>
        </authorList>
    </citation>
    <scope>NUCLEOTIDE SEQUENCE</scope>
    <source>
        <strain evidence="1">IBT 29677</strain>
    </source>
</reference>
<evidence type="ECO:0000313" key="1">
    <source>
        <dbReference type="EMBL" id="KAJ5414890.1"/>
    </source>
</evidence>
<proteinExistence type="predicted"/>
<accession>A0A9X0BF71</accession>
<dbReference type="AlphaFoldDB" id="A0A9X0BF71"/>
<dbReference type="EMBL" id="JAPZBU010000002">
    <property type="protein sequence ID" value="KAJ5414890.1"/>
    <property type="molecule type" value="Genomic_DNA"/>
</dbReference>
<organism evidence="1 2">
    <name type="scientific">Penicillium cosmopolitanum</name>
    <dbReference type="NCBI Taxonomy" id="1131564"/>
    <lineage>
        <taxon>Eukaryota</taxon>
        <taxon>Fungi</taxon>
        <taxon>Dikarya</taxon>
        <taxon>Ascomycota</taxon>
        <taxon>Pezizomycotina</taxon>
        <taxon>Eurotiomycetes</taxon>
        <taxon>Eurotiomycetidae</taxon>
        <taxon>Eurotiales</taxon>
        <taxon>Aspergillaceae</taxon>
        <taxon>Penicillium</taxon>
    </lineage>
</organism>
<evidence type="ECO:0000313" key="2">
    <source>
        <dbReference type="Proteomes" id="UP001147747"/>
    </source>
</evidence>
<dbReference type="RefSeq" id="XP_056494736.1">
    <property type="nucleotide sequence ID" value="XM_056624871.1"/>
</dbReference>
<keyword evidence="2" id="KW-1185">Reference proteome</keyword>
<dbReference type="GeneID" id="81363851"/>
<name>A0A9X0BF71_9EURO</name>
<reference evidence="1" key="2">
    <citation type="journal article" date="2023" name="IMA Fungus">
        <title>Comparative genomic study of the Penicillium genus elucidates a diverse pangenome and 15 lateral gene transfer events.</title>
        <authorList>
            <person name="Petersen C."/>
            <person name="Sorensen T."/>
            <person name="Nielsen M.R."/>
            <person name="Sondergaard T.E."/>
            <person name="Sorensen J.L."/>
            <person name="Fitzpatrick D.A."/>
            <person name="Frisvad J.C."/>
            <person name="Nielsen K.L."/>
        </authorList>
    </citation>
    <scope>NUCLEOTIDE SEQUENCE</scope>
    <source>
        <strain evidence="1">IBT 29677</strain>
    </source>
</reference>